<reference evidence="7 8" key="1">
    <citation type="journal article" date="2021" name="Sci. Rep.">
        <title>The genome of the diatom Chaetoceros tenuissimus carries an ancient integrated fragment of an extant virus.</title>
        <authorList>
            <person name="Hongo Y."/>
            <person name="Kimura K."/>
            <person name="Takaki Y."/>
            <person name="Yoshida Y."/>
            <person name="Baba S."/>
            <person name="Kobayashi G."/>
            <person name="Nagasaki K."/>
            <person name="Hano T."/>
            <person name="Tomaru Y."/>
        </authorList>
    </citation>
    <scope>NUCLEOTIDE SEQUENCE [LARGE SCALE GENOMIC DNA]</scope>
    <source>
        <strain evidence="7 8">NIES-3715</strain>
    </source>
</reference>
<dbReference type="GO" id="GO:0005737">
    <property type="term" value="C:cytoplasm"/>
    <property type="evidence" value="ECO:0007669"/>
    <property type="project" value="TreeGrafter"/>
</dbReference>
<comment type="caution">
    <text evidence="7">The sequence shown here is derived from an EMBL/GenBank/DDBJ whole genome shotgun (WGS) entry which is preliminary data.</text>
</comment>
<sequence>MAKKQSSTSDKHAVSVHWFRNGLRLHDNPCLLDASKSSETVLPLYIIDPEAPFAQTENRGAGAIRANFVLQSIQELNEKFEKNNQRLVVLLGKPEEVLPKVIETVDANALYYEKEPAAPIREMDRKVLENINCDEVEICGYETHTLHPMEKYLAHCKDGVAPSTYGVFTKIFNKLTVPVEVEDVDLESFPALPSGWETLTKEKFGDGSCPSLVALGYEESAVARQGECGIDLVGGEDAGIALLNKMMKRTSWVSTFEKPKTSPNALTVDTTGLSAYVKHGVISPRRFYHELTKVYDKFPANKLSKPPVSLHGQLMWREYNNLMGYTTPNFDKMLENPVARQIPWDDDPKILEAWKNAQTGYPYIDAVMTQLEHTGWIHHLARHSVACFLTRGDLWQSWEKGAEHFEEKLIDADWSINNFNWQWLSCTAHFYQYFRCYSPVAFGKKTDKNGDYIRKWLPQFKNWPAKYIYEPWLAPIAIQKQHGVIIGKDYPEPIVEHKEISKSNMARMKAAYDAQKAAEAASAEGKKKKARK</sequence>
<dbReference type="InterPro" id="IPR036155">
    <property type="entry name" value="Crypto/Photolyase_N_sf"/>
</dbReference>
<protein>
    <submittedName>
        <fullName evidence="7">Cryptochrome photolyase family 1</fullName>
    </submittedName>
</protein>
<feature type="site" description="Electron transfer via tryptophanyl radical" evidence="5">
    <location>
        <position position="421"/>
    </location>
</feature>
<dbReference type="GO" id="GO:0003904">
    <property type="term" value="F:deoxyribodipyrimidine photo-lyase activity"/>
    <property type="evidence" value="ECO:0007669"/>
    <property type="project" value="TreeGrafter"/>
</dbReference>
<dbReference type="GO" id="GO:0071949">
    <property type="term" value="F:FAD binding"/>
    <property type="evidence" value="ECO:0007669"/>
    <property type="project" value="TreeGrafter"/>
</dbReference>
<dbReference type="EMBL" id="BLLK01000020">
    <property type="protein sequence ID" value="GFH44904.1"/>
    <property type="molecule type" value="Genomic_DNA"/>
</dbReference>
<dbReference type="Gene3D" id="3.40.50.620">
    <property type="entry name" value="HUPs"/>
    <property type="match status" value="1"/>
</dbReference>
<keyword evidence="2 4" id="KW-0285">Flavoprotein</keyword>
<dbReference type="Gene3D" id="1.10.579.10">
    <property type="entry name" value="DNA Cyclobutane Dipyrimidine Photolyase, subunit A, domain 3"/>
    <property type="match status" value="1"/>
</dbReference>
<dbReference type="GO" id="GO:0005634">
    <property type="term" value="C:nucleus"/>
    <property type="evidence" value="ECO:0007669"/>
    <property type="project" value="TreeGrafter"/>
</dbReference>
<dbReference type="Gene3D" id="1.25.40.80">
    <property type="match status" value="1"/>
</dbReference>
<dbReference type="InterPro" id="IPR006050">
    <property type="entry name" value="DNA_photolyase_N"/>
</dbReference>
<dbReference type="SUPFAM" id="SSF52425">
    <property type="entry name" value="Cryptochrome/photolyase, N-terminal domain"/>
    <property type="match status" value="1"/>
</dbReference>
<dbReference type="SUPFAM" id="SSF48173">
    <property type="entry name" value="Cryptochrome/photolyase FAD-binding domain"/>
    <property type="match status" value="1"/>
</dbReference>
<feature type="site" description="Electron transfer via tryptophanyl radical" evidence="5">
    <location>
        <position position="398"/>
    </location>
</feature>
<accession>A0AAD3CFX4</accession>
<dbReference type="InterPro" id="IPR014729">
    <property type="entry name" value="Rossmann-like_a/b/a_fold"/>
</dbReference>
<feature type="binding site" evidence="4">
    <location>
        <begin position="270"/>
        <end position="274"/>
    </location>
    <ligand>
        <name>FAD</name>
        <dbReference type="ChEBI" id="CHEBI:57692"/>
    </ligand>
</feature>
<evidence type="ECO:0000256" key="4">
    <source>
        <dbReference type="PIRSR" id="PIRSR602081-1"/>
    </source>
</evidence>
<evidence type="ECO:0000256" key="3">
    <source>
        <dbReference type="ARBA" id="ARBA00022827"/>
    </source>
</evidence>
<dbReference type="PANTHER" id="PTHR11455">
    <property type="entry name" value="CRYPTOCHROME"/>
    <property type="match status" value="1"/>
</dbReference>
<comment type="cofactor">
    <cofactor evidence="4">
        <name>FAD</name>
        <dbReference type="ChEBI" id="CHEBI:57692"/>
    </cofactor>
    <text evidence="4">Binds 1 FAD per subunit.</text>
</comment>
<feature type="binding site" evidence="4">
    <location>
        <begin position="411"/>
        <end position="413"/>
    </location>
    <ligand>
        <name>FAD</name>
        <dbReference type="ChEBI" id="CHEBI:57692"/>
    </ligand>
</feature>
<keyword evidence="3 4" id="KW-0274">FAD</keyword>
<dbReference type="GO" id="GO:0032922">
    <property type="term" value="P:circadian regulation of gene expression"/>
    <property type="evidence" value="ECO:0007669"/>
    <property type="project" value="TreeGrafter"/>
</dbReference>
<dbReference type="InterPro" id="IPR002081">
    <property type="entry name" value="Cryptochrome/DNA_photolyase_1"/>
</dbReference>
<name>A0AAD3CFX4_9STRA</name>
<dbReference type="Proteomes" id="UP001054902">
    <property type="component" value="Unassembled WGS sequence"/>
</dbReference>
<proteinExistence type="inferred from homology"/>
<dbReference type="PANTHER" id="PTHR11455:SF9">
    <property type="entry name" value="CRYPTOCHROME CIRCADIAN CLOCK 5 ISOFORM X1"/>
    <property type="match status" value="1"/>
</dbReference>
<dbReference type="AlphaFoldDB" id="A0AAD3CFX4"/>
<evidence type="ECO:0000256" key="2">
    <source>
        <dbReference type="ARBA" id="ARBA00022630"/>
    </source>
</evidence>
<dbReference type="GO" id="GO:0003677">
    <property type="term" value="F:DNA binding"/>
    <property type="evidence" value="ECO:0007669"/>
    <property type="project" value="TreeGrafter"/>
</dbReference>
<feature type="domain" description="Photolyase/cryptochrome alpha/beta" evidence="6">
    <location>
        <begin position="13"/>
        <end position="146"/>
    </location>
</feature>
<dbReference type="InterPro" id="IPR005101">
    <property type="entry name" value="Cryptochr/Photolyase_FAD-bd"/>
</dbReference>
<dbReference type="GO" id="GO:0043153">
    <property type="term" value="P:entrainment of circadian clock by photoperiod"/>
    <property type="evidence" value="ECO:0007669"/>
    <property type="project" value="TreeGrafter"/>
</dbReference>
<evidence type="ECO:0000313" key="7">
    <source>
        <dbReference type="EMBL" id="GFH44904.1"/>
    </source>
</evidence>
<gene>
    <name evidence="7" type="ORF">CTEN210_01378</name>
</gene>
<dbReference type="InterPro" id="IPR036134">
    <property type="entry name" value="Crypto/Photolyase_FAD-like_sf"/>
</dbReference>
<feature type="site" description="Electron transfer via tryptophanyl radical" evidence="5">
    <location>
        <position position="344"/>
    </location>
</feature>
<evidence type="ECO:0000259" key="6">
    <source>
        <dbReference type="PROSITE" id="PS51645"/>
    </source>
</evidence>
<keyword evidence="8" id="KW-1185">Reference proteome</keyword>
<organism evidence="7 8">
    <name type="scientific">Chaetoceros tenuissimus</name>
    <dbReference type="NCBI Taxonomy" id="426638"/>
    <lineage>
        <taxon>Eukaryota</taxon>
        <taxon>Sar</taxon>
        <taxon>Stramenopiles</taxon>
        <taxon>Ochrophyta</taxon>
        <taxon>Bacillariophyta</taxon>
        <taxon>Coscinodiscophyceae</taxon>
        <taxon>Chaetocerotophycidae</taxon>
        <taxon>Chaetocerotales</taxon>
        <taxon>Chaetocerotaceae</taxon>
        <taxon>Chaetoceros</taxon>
    </lineage>
</organism>
<evidence type="ECO:0000256" key="5">
    <source>
        <dbReference type="PIRSR" id="PIRSR602081-2"/>
    </source>
</evidence>
<evidence type="ECO:0000256" key="1">
    <source>
        <dbReference type="ARBA" id="ARBA00005862"/>
    </source>
</evidence>
<dbReference type="PROSITE" id="PS51645">
    <property type="entry name" value="PHR_CRY_ALPHA_BETA"/>
    <property type="match status" value="1"/>
</dbReference>
<dbReference type="Pfam" id="PF03441">
    <property type="entry name" value="FAD_binding_7"/>
    <property type="match status" value="1"/>
</dbReference>
<comment type="similarity">
    <text evidence="1">Belongs to the DNA photolyase class-1 family.</text>
</comment>
<dbReference type="Pfam" id="PF00875">
    <property type="entry name" value="DNA_photolyase"/>
    <property type="match status" value="1"/>
</dbReference>
<evidence type="ECO:0000313" key="8">
    <source>
        <dbReference type="Proteomes" id="UP001054902"/>
    </source>
</evidence>